<accession>A0ABR4DSX3</accession>
<dbReference type="EMBL" id="JBAWTH010000223">
    <property type="protein sequence ID" value="KAL2272640.1"/>
    <property type="molecule type" value="Genomic_DNA"/>
</dbReference>
<organism evidence="1 2">
    <name type="scientific">Diaporthe vaccinii</name>
    <dbReference type="NCBI Taxonomy" id="105482"/>
    <lineage>
        <taxon>Eukaryota</taxon>
        <taxon>Fungi</taxon>
        <taxon>Dikarya</taxon>
        <taxon>Ascomycota</taxon>
        <taxon>Pezizomycotina</taxon>
        <taxon>Sordariomycetes</taxon>
        <taxon>Sordariomycetidae</taxon>
        <taxon>Diaporthales</taxon>
        <taxon>Diaporthaceae</taxon>
        <taxon>Diaporthe</taxon>
        <taxon>Diaporthe eres species complex</taxon>
    </lineage>
</organism>
<protein>
    <submittedName>
        <fullName evidence="1">Uncharacterized protein</fullName>
    </submittedName>
</protein>
<name>A0ABR4DSX3_9PEZI</name>
<proteinExistence type="predicted"/>
<dbReference type="EMBL" id="JBAWTH010000223">
    <property type="protein sequence ID" value="KAL2272638.1"/>
    <property type="molecule type" value="Genomic_DNA"/>
</dbReference>
<reference evidence="1 2" key="1">
    <citation type="submission" date="2024-03" db="EMBL/GenBank/DDBJ databases">
        <title>A high-quality draft genome sequence of Diaporthe vaccinii, a causative agent of upright dieback and viscid rot disease in cranberry plants.</title>
        <authorList>
            <person name="Sarrasin M."/>
            <person name="Lang B.F."/>
            <person name="Burger G."/>
        </authorList>
    </citation>
    <scope>NUCLEOTIDE SEQUENCE [LARGE SCALE GENOMIC DNA]</scope>
    <source>
        <strain evidence="1 2">IS7</strain>
    </source>
</reference>
<evidence type="ECO:0000313" key="2">
    <source>
        <dbReference type="Proteomes" id="UP001600888"/>
    </source>
</evidence>
<gene>
    <name evidence="1" type="ORF">FJTKL_06252</name>
</gene>
<comment type="caution">
    <text evidence="1">The sequence shown here is derived from an EMBL/GenBank/DDBJ whole genome shotgun (WGS) entry which is preliminary data.</text>
</comment>
<evidence type="ECO:0000313" key="1">
    <source>
        <dbReference type="EMBL" id="KAL2272642.1"/>
    </source>
</evidence>
<dbReference type="EMBL" id="JBAWTH010000223">
    <property type="protein sequence ID" value="KAL2272642.1"/>
    <property type="molecule type" value="Genomic_DNA"/>
</dbReference>
<dbReference type="EMBL" id="JBAWTH010000223">
    <property type="protein sequence ID" value="KAL2272639.1"/>
    <property type="molecule type" value="Genomic_DNA"/>
</dbReference>
<dbReference type="Proteomes" id="UP001600888">
    <property type="component" value="Unassembled WGS sequence"/>
</dbReference>
<dbReference type="EMBL" id="JBAWTH010000223">
    <property type="protein sequence ID" value="KAL2272641.1"/>
    <property type="molecule type" value="Genomic_DNA"/>
</dbReference>
<keyword evidence="2" id="KW-1185">Reference proteome</keyword>
<sequence length="221" mass="24543">MVALLAGSLVSNGVTTILPRTYSRHPFPRRKYLNDTMVKQMPLRWEDRHDSEAPDPLYATVPPPEFIHRSRVDQILDDTHQRALEHAVRSILSTPIAKETFAQIVDGLPLRSVALGAQDHRVLRGDPIDNHPEMCPGALEKARECQTRLNPRDLEVASAALQRYQDTPVGSKASKMPFVELVAVTIHNVAVELFKLVDGAFIRTPYGLATKPTGSKIGRDG</sequence>